<dbReference type="PRINTS" id="PR01550">
    <property type="entry name" value="TOP6AFAMILY"/>
</dbReference>
<dbReference type="Proteomes" id="UP000014680">
    <property type="component" value="Unassembled WGS sequence"/>
</dbReference>
<dbReference type="InterPro" id="IPR002815">
    <property type="entry name" value="Spo11/TopoVI_A"/>
</dbReference>
<dbReference type="GO" id="GO:0005524">
    <property type="term" value="F:ATP binding"/>
    <property type="evidence" value="ECO:0007669"/>
    <property type="project" value="InterPro"/>
</dbReference>
<dbReference type="GO" id="GO:0003677">
    <property type="term" value="F:DNA binding"/>
    <property type="evidence" value="ECO:0007669"/>
    <property type="project" value="UniProtKB-UniRule"/>
</dbReference>
<comment type="cofactor">
    <cofactor evidence="2">
        <name>Mg(2+)</name>
        <dbReference type="ChEBI" id="CHEBI:18420"/>
    </cofactor>
</comment>
<dbReference type="VEuPathDB" id="AmoebaDB:EIN_371990"/>
<dbReference type="CDD" id="cd00223">
    <property type="entry name" value="TOPRIM_TopoIIB_SPO"/>
    <property type="match status" value="1"/>
</dbReference>
<dbReference type="InterPro" id="IPR036388">
    <property type="entry name" value="WH-like_DNA-bd_sf"/>
</dbReference>
<gene>
    <name evidence="13" type="ORF">EIN_371990</name>
</gene>
<keyword evidence="7 10" id="KW-0799">Topoisomerase</keyword>
<evidence type="ECO:0000256" key="4">
    <source>
        <dbReference type="ARBA" id="ARBA00012895"/>
    </source>
</evidence>
<dbReference type="InterPro" id="IPR013049">
    <property type="entry name" value="Spo11/TopoVI_A_N"/>
</dbReference>
<dbReference type="OMA" id="ICKSGIT"/>
<dbReference type="GO" id="GO:0000228">
    <property type="term" value="C:nuclear chromosome"/>
    <property type="evidence" value="ECO:0007669"/>
    <property type="project" value="TreeGrafter"/>
</dbReference>
<proteinExistence type="inferred from homology"/>
<keyword evidence="8 10" id="KW-0238">DNA-binding</keyword>
<dbReference type="GO" id="GO:0042138">
    <property type="term" value="P:meiotic DNA double-strand break formation"/>
    <property type="evidence" value="ECO:0007669"/>
    <property type="project" value="TreeGrafter"/>
</dbReference>
<dbReference type="RefSeq" id="XP_004259548.1">
    <property type="nucleotide sequence ID" value="XM_004259500.1"/>
</dbReference>
<keyword evidence="6" id="KW-0460">Magnesium</keyword>
<feature type="active site" description="O-(5'-phospho-DNA)-tyrosine intermediate" evidence="10">
    <location>
        <position position="82"/>
    </location>
</feature>
<dbReference type="EC" id="5.6.2.2" evidence="4"/>
<evidence type="ECO:0000256" key="10">
    <source>
        <dbReference type="PROSITE-ProRule" id="PRU01385"/>
    </source>
</evidence>
<sequence>MEGILSLMDAAQQVIEELVLQSIRLLVKKRSFVPFTTKKVENQRQPRITTNSKKQLQIVVVLGSIYQLLATNRKSTAREIYYTHKAIFDSQKKTDNVIENITLLLGSTLQGLHISKTPRGLLCGDVALVTQYYIIDFSTTHQLPTVSEPFTLCFGKKRVFLLIIEKEAFFERVVQSKVREMFPCLILCSRGFPDNATLDLAKAISSQSGVIPCCLVDGDVYGIEIFLQFLCNGWKNPTPQIPNLRWALLRPSEFNGVSSLTKREQKIAENMLNSSVVQNNEEIKNEINTIAFKNRKAELDELDDSHKFNLENIIITSCLTHTSTFKI</sequence>
<dbReference type="GO" id="GO:0000706">
    <property type="term" value="P:meiotic DNA double-strand break processing"/>
    <property type="evidence" value="ECO:0007669"/>
    <property type="project" value="TreeGrafter"/>
</dbReference>
<comment type="similarity">
    <text evidence="3 10">Belongs to the TOP6A family.</text>
</comment>
<protein>
    <recommendedName>
        <fullName evidence="4">DNA topoisomerase (ATP-hydrolyzing)</fullName>
        <ecNumber evidence="4">5.6.2.2</ecNumber>
    </recommendedName>
</protein>
<evidence type="ECO:0000256" key="2">
    <source>
        <dbReference type="ARBA" id="ARBA00001946"/>
    </source>
</evidence>
<dbReference type="KEGG" id="eiv:EIN_371990"/>
<feature type="domain" description="Topoisomerase 6 subunit A/Spo11 TOPRIM" evidence="12">
    <location>
        <begin position="160"/>
        <end position="305"/>
    </location>
</feature>
<comment type="catalytic activity">
    <reaction evidence="1 10">
        <text>ATP-dependent breakage, passage and rejoining of double-stranded DNA.</text>
        <dbReference type="EC" id="5.6.2.2"/>
    </reaction>
</comment>
<reference evidence="13 14" key="1">
    <citation type="submission" date="2012-10" db="EMBL/GenBank/DDBJ databases">
        <authorList>
            <person name="Zafar N."/>
            <person name="Inman J."/>
            <person name="Hall N."/>
            <person name="Lorenzi H."/>
            <person name="Caler E."/>
        </authorList>
    </citation>
    <scope>NUCLEOTIDE SEQUENCE [LARGE SCALE GENOMIC DNA]</scope>
    <source>
        <strain evidence="13 14">IP1</strain>
    </source>
</reference>
<evidence type="ECO:0000313" key="13">
    <source>
        <dbReference type="EMBL" id="ELP92777.1"/>
    </source>
</evidence>
<evidence type="ECO:0000256" key="5">
    <source>
        <dbReference type="ARBA" id="ARBA00022723"/>
    </source>
</evidence>
<dbReference type="PANTHER" id="PTHR10848:SF0">
    <property type="entry name" value="MEIOTIC RECOMBINATION PROTEIN SPO11"/>
    <property type="match status" value="1"/>
</dbReference>
<evidence type="ECO:0000259" key="12">
    <source>
        <dbReference type="Pfam" id="PF21180"/>
    </source>
</evidence>
<dbReference type="SUPFAM" id="SSF56726">
    <property type="entry name" value="DNA topoisomerase IV, alpha subunit"/>
    <property type="match status" value="1"/>
</dbReference>
<evidence type="ECO:0000256" key="6">
    <source>
        <dbReference type="ARBA" id="ARBA00022842"/>
    </source>
</evidence>
<evidence type="ECO:0000313" key="14">
    <source>
        <dbReference type="Proteomes" id="UP000014680"/>
    </source>
</evidence>
<organism evidence="13 14">
    <name type="scientific">Entamoeba invadens IP1</name>
    <dbReference type="NCBI Taxonomy" id="370355"/>
    <lineage>
        <taxon>Eukaryota</taxon>
        <taxon>Amoebozoa</taxon>
        <taxon>Evosea</taxon>
        <taxon>Archamoebae</taxon>
        <taxon>Mastigamoebida</taxon>
        <taxon>Entamoebidae</taxon>
        <taxon>Entamoeba</taxon>
    </lineage>
</organism>
<evidence type="ECO:0000256" key="1">
    <source>
        <dbReference type="ARBA" id="ARBA00000185"/>
    </source>
</evidence>
<feature type="domain" description="Spo11/DNA topoisomerase VI subunit A N-terminal" evidence="11">
    <location>
        <begin position="54"/>
        <end position="114"/>
    </location>
</feature>
<evidence type="ECO:0000256" key="8">
    <source>
        <dbReference type="ARBA" id="ARBA00023125"/>
    </source>
</evidence>
<keyword evidence="9 10" id="KW-0413">Isomerase</keyword>
<dbReference type="Gene3D" id="3.40.1360.10">
    <property type="match status" value="1"/>
</dbReference>
<evidence type="ECO:0000256" key="9">
    <source>
        <dbReference type="ARBA" id="ARBA00023235"/>
    </source>
</evidence>
<keyword evidence="5" id="KW-0479">Metal-binding</keyword>
<dbReference type="PROSITE" id="PS52041">
    <property type="entry name" value="TOPO_IIB"/>
    <property type="match status" value="1"/>
</dbReference>
<dbReference type="EMBL" id="KB206332">
    <property type="protein sequence ID" value="ELP92777.1"/>
    <property type="molecule type" value="Genomic_DNA"/>
</dbReference>
<accession>A0A0A1UGL1</accession>
<dbReference type="GO" id="GO:0007131">
    <property type="term" value="P:reciprocal meiotic recombination"/>
    <property type="evidence" value="ECO:0007669"/>
    <property type="project" value="TreeGrafter"/>
</dbReference>
<dbReference type="PANTHER" id="PTHR10848">
    <property type="entry name" value="MEIOTIC RECOMBINATION PROTEIN SPO11"/>
    <property type="match status" value="1"/>
</dbReference>
<evidence type="ECO:0000259" key="11">
    <source>
        <dbReference type="Pfam" id="PF04406"/>
    </source>
</evidence>
<evidence type="ECO:0000256" key="7">
    <source>
        <dbReference type="ARBA" id="ARBA00023029"/>
    </source>
</evidence>
<dbReference type="InterPro" id="IPR034136">
    <property type="entry name" value="TOPRIM_Topo6A/Spo11"/>
</dbReference>
<dbReference type="Gene3D" id="1.10.10.10">
    <property type="entry name" value="Winged helix-like DNA-binding domain superfamily/Winged helix DNA-binding domain"/>
    <property type="match status" value="1"/>
</dbReference>
<name>A0A0A1UGL1_ENTIV</name>
<dbReference type="Pfam" id="PF04406">
    <property type="entry name" value="TP6A_N"/>
    <property type="match status" value="1"/>
</dbReference>
<dbReference type="Pfam" id="PF21180">
    <property type="entry name" value="TOP6A-Spo11_Toprim"/>
    <property type="match status" value="1"/>
</dbReference>
<keyword evidence="14" id="KW-1185">Reference proteome</keyword>
<dbReference type="GO" id="GO:0003918">
    <property type="term" value="F:DNA topoisomerase type II (double strand cut, ATP-hydrolyzing) activity"/>
    <property type="evidence" value="ECO:0007669"/>
    <property type="project" value="UniProtKB-UniRule"/>
</dbReference>
<evidence type="ECO:0000256" key="3">
    <source>
        <dbReference type="ARBA" id="ARBA00006559"/>
    </source>
</evidence>
<dbReference type="InterPro" id="IPR036078">
    <property type="entry name" value="Spo11/TopoVI_A_sf"/>
</dbReference>
<dbReference type="GO" id="GO:0046872">
    <property type="term" value="F:metal ion binding"/>
    <property type="evidence" value="ECO:0007669"/>
    <property type="project" value="UniProtKB-KW"/>
</dbReference>
<dbReference type="AlphaFoldDB" id="A0A0A1UGL1"/>
<dbReference type="OrthoDB" id="5377392at2759"/>
<dbReference type="GeneID" id="14891696"/>